<comment type="similarity">
    <text evidence="1">Belongs to the SecB family.</text>
</comment>
<evidence type="ECO:0000313" key="8">
    <source>
        <dbReference type="Proteomes" id="UP000254958"/>
    </source>
</evidence>
<dbReference type="PANTHER" id="PTHR36918">
    <property type="match status" value="1"/>
</dbReference>
<keyword evidence="5" id="KW-0143">Chaperone</keyword>
<dbReference type="Pfam" id="PF02556">
    <property type="entry name" value="SecB"/>
    <property type="match status" value="1"/>
</dbReference>
<keyword evidence="2" id="KW-0813">Transport</keyword>
<dbReference type="InterPro" id="IPR035958">
    <property type="entry name" value="SecB-like_sf"/>
</dbReference>
<reference evidence="6 9" key="2">
    <citation type="submission" date="2020-04" db="EMBL/GenBank/DDBJ databases">
        <title>Description of novel Gluconacetobacter.</title>
        <authorList>
            <person name="Sombolestani A."/>
        </authorList>
    </citation>
    <scope>NUCLEOTIDE SEQUENCE [LARGE SCALE GENOMIC DNA]</scope>
    <source>
        <strain evidence="6 9">LMG 1382</strain>
    </source>
</reference>
<evidence type="ECO:0000256" key="3">
    <source>
        <dbReference type="ARBA" id="ARBA00022927"/>
    </source>
</evidence>
<evidence type="ECO:0000256" key="4">
    <source>
        <dbReference type="ARBA" id="ARBA00023010"/>
    </source>
</evidence>
<accession>A0A370G9P0</accession>
<dbReference type="Gene3D" id="3.10.420.10">
    <property type="entry name" value="SecB-like"/>
    <property type="match status" value="1"/>
</dbReference>
<dbReference type="AlphaFoldDB" id="A0A370G9P0"/>
<dbReference type="Proteomes" id="UP000562982">
    <property type="component" value="Unassembled WGS sequence"/>
</dbReference>
<evidence type="ECO:0000256" key="1">
    <source>
        <dbReference type="ARBA" id="ARBA00009990"/>
    </source>
</evidence>
<evidence type="ECO:0000313" key="9">
    <source>
        <dbReference type="Proteomes" id="UP000562982"/>
    </source>
</evidence>
<dbReference type="PANTHER" id="PTHR36918:SF1">
    <property type="entry name" value="PROTEIN-EXPORT PROTEIN SECB"/>
    <property type="match status" value="1"/>
</dbReference>
<dbReference type="EMBL" id="QQAW01000001">
    <property type="protein sequence ID" value="RDI40447.1"/>
    <property type="molecule type" value="Genomic_DNA"/>
</dbReference>
<dbReference type="InterPro" id="IPR003708">
    <property type="entry name" value="SecB"/>
</dbReference>
<sequence length="163" mass="17018">MHDGDATATVAGAADGMAVPRGEIVSQYVKSVRLDVPGAPAVHVAPKGLPRLHLDLDVDARQVADGAPLFEVALVLRCQGRGPDEQVLFEAELAYAGLVSLRAAGGVAAPEMLEPLLLVEIPALLFPGARNLLADLTRDAGFPPVLMQGVDFAALQRGRRAVV</sequence>
<evidence type="ECO:0000256" key="2">
    <source>
        <dbReference type="ARBA" id="ARBA00022448"/>
    </source>
</evidence>
<keyword evidence="8" id="KW-1185">Reference proteome</keyword>
<keyword evidence="4" id="KW-0811">Translocation</keyword>
<dbReference type="GO" id="GO:0015031">
    <property type="term" value="P:protein transport"/>
    <property type="evidence" value="ECO:0007669"/>
    <property type="project" value="UniProtKB-KW"/>
</dbReference>
<name>A0A370G9P0_GLULI</name>
<keyword evidence="3" id="KW-0653">Protein transport</keyword>
<comment type="caution">
    <text evidence="7">The sequence shown here is derived from an EMBL/GenBank/DDBJ whole genome shotgun (WGS) entry which is preliminary data.</text>
</comment>
<dbReference type="SUPFAM" id="SSF54611">
    <property type="entry name" value="SecB-like"/>
    <property type="match status" value="1"/>
</dbReference>
<dbReference type="EMBL" id="JABEQI010000001">
    <property type="protein sequence ID" value="MBB2185019.1"/>
    <property type="molecule type" value="Genomic_DNA"/>
</dbReference>
<dbReference type="Proteomes" id="UP000254958">
    <property type="component" value="Unassembled WGS sequence"/>
</dbReference>
<dbReference type="RefSeq" id="WP_114725280.1">
    <property type="nucleotide sequence ID" value="NZ_BJMI01000007.1"/>
</dbReference>
<reference evidence="7 8" key="1">
    <citation type="submission" date="2018-07" db="EMBL/GenBank/DDBJ databases">
        <title>Genomic Encyclopedia of Type Strains, Phase IV (KMG-IV): sequencing the most valuable type-strain genomes for metagenomic binning, comparative biology and taxonomic classification.</title>
        <authorList>
            <person name="Goeker M."/>
        </authorList>
    </citation>
    <scope>NUCLEOTIDE SEQUENCE [LARGE SCALE GENOMIC DNA]</scope>
    <source>
        <strain evidence="7 8">DSM 5603</strain>
    </source>
</reference>
<protein>
    <submittedName>
        <fullName evidence="7">Preprotein translocase subunit SecB</fullName>
    </submittedName>
    <submittedName>
        <fullName evidence="6">Protein-export chaperone SecB</fullName>
    </submittedName>
</protein>
<gene>
    <name evidence="7" type="ORF">C7453_101241</name>
    <name evidence="6" type="ORF">HLH32_01195</name>
</gene>
<organism evidence="7 8">
    <name type="scientific">Gluconacetobacter liquefaciens</name>
    <name type="common">Acetobacter liquefaciens</name>
    <dbReference type="NCBI Taxonomy" id="89584"/>
    <lineage>
        <taxon>Bacteria</taxon>
        <taxon>Pseudomonadati</taxon>
        <taxon>Pseudomonadota</taxon>
        <taxon>Alphaproteobacteria</taxon>
        <taxon>Acetobacterales</taxon>
        <taxon>Acetobacteraceae</taxon>
        <taxon>Gluconacetobacter</taxon>
    </lineage>
</organism>
<dbReference type="PRINTS" id="PR01594">
    <property type="entry name" value="SECBCHAPRONE"/>
</dbReference>
<proteinExistence type="inferred from homology"/>
<evidence type="ECO:0000313" key="7">
    <source>
        <dbReference type="EMBL" id="RDI40447.1"/>
    </source>
</evidence>
<dbReference type="GO" id="GO:0051082">
    <property type="term" value="F:unfolded protein binding"/>
    <property type="evidence" value="ECO:0007669"/>
    <property type="project" value="InterPro"/>
</dbReference>
<evidence type="ECO:0000256" key="5">
    <source>
        <dbReference type="ARBA" id="ARBA00023186"/>
    </source>
</evidence>
<evidence type="ECO:0000313" key="6">
    <source>
        <dbReference type="EMBL" id="MBB2185019.1"/>
    </source>
</evidence>
<dbReference type="GO" id="GO:0051262">
    <property type="term" value="P:protein tetramerization"/>
    <property type="evidence" value="ECO:0007669"/>
    <property type="project" value="InterPro"/>
</dbReference>
<dbReference type="OrthoDB" id="9795145at2"/>